<evidence type="ECO:0000256" key="1">
    <source>
        <dbReference type="SAM" id="Phobius"/>
    </source>
</evidence>
<evidence type="ECO:0008006" key="4">
    <source>
        <dbReference type="Google" id="ProtNLM"/>
    </source>
</evidence>
<feature type="transmembrane region" description="Helical" evidence="1">
    <location>
        <begin position="700"/>
        <end position="721"/>
    </location>
</feature>
<dbReference type="Proteomes" id="UP000301475">
    <property type="component" value="Chromosome"/>
</dbReference>
<feature type="transmembrane region" description="Helical" evidence="1">
    <location>
        <begin position="429"/>
        <end position="447"/>
    </location>
</feature>
<evidence type="ECO:0000313" key="2">
    <source>
        <dbReference type="EMBL" id="QCT06608.1"/>
    </source>
</evidence>
<proteinExistence type="predicted"/>
<organism evidence="2 3">
    <name type="scientific">Ruminococcus bovis</name>
    <dbReference type="NCBI Taxonomy" id="2564099"/>
    <lineage>
        <taxon>Bacteria</taxon>
        <taxon>Bacillati</taxon>
        <taxon>Bacillota</taxon>
        <taxon>Clostridia</taxon>
        <taxon>Eubacteriales</taxon>
        <taxon>Oscillospiraceae</taxon>
        <taxon>Ruminococcus</taxon>
    </lineage>
</organism>
<feature type="transmembrane region" description="Helical" evidence="1">
    <location>
        <begin position="145"/>
        <end position="165"/>
    </location>
</feature>
<dbReference type="EMBL" id="CP039381">
    <property type="protein sequence ID" value="QCT06608.1"/>
    <property type="molecule type" value="Genomic_DNA"/>
</dbReference>
<feature type="transmembrane region" description="Helical" evidence="1">
    <location>
        <begin position="12"/>
        <end position="29"/>
    </location>
</feature>
<name>A0A4P8Y0C2_9FIRM</name>
<protein>
    <recommendedName>
        <fullName evidence="4">Glycosyltransferase RgtA/B/C/D-like domain-containing protein</fullName>
    </recommendedName>
</protein>
<feature type="transmembrane region" description="Helical" evidence="1">
    <location>
        <begin position="513"/>
        <end position="534"/>
    </location>
</feature>
<feature type="transmembrane region" description="Helical" evidence="1">
    <location>
        <begin position="476"/>
        <end position="493"/>
    </location>
</feature>
<keyword evidence="1" id="KW-0812">Transmembrane</keyword>
<accession>A0A4P8Y0C2</accession>
<gene>
    <name evidence="2" type="ORF">E5Z56_04180</name>
</gene>
<sequence>MKKFSNCVSKVFAILMGILICITISGIIISYPEYGNYFSATSQDGKQLFWLFTSIAVGGIIITCTIMGLFRLINKLSKKGLLIFTIALFVIYGISVVAITYLFPTIPMTDSFYVHDQAVGMAHGTKDVINGNSQYFRKYSNNNPLIILLYFIYKIAYSLGITDLIQVGRLFNASCIMGSLVLFYLAIQKLSKRETTGAKFILLNLLFVPMIFMTSWVYTATICLPFIGGIMLCGANLIKNQSKKSIIINSAIIGVLSIVGYNIRPVVLILSIAGFICLFLWTVKDKKRLMKSALMVGICAVFALGSFATTKALNNHYYTGSDGNFPLTHWVAMGLTENGMYDPQLVQENMRLSNTDEMKANVNKHIKERLSNYNAGSFISHLYIKNGNIWAIGSLEYQSRLIGSAEKYTPLSKWLYGSKSDLMCLYTQMLWLSLHILTLIYIIRFIFNKESKYGLLQILTLLGGYGFYMIWEVKTAYAVPFVFFIIGMATLGGESIENAFAMSNAKVKNIGRISYSAVAIFSIVLMFIGAPFFTDNVMKVSDKKLLVKSTHNCSIKKVATKKRTITQEFYTKEKFNRVYLNVACRNNPSVSNSKYKITLKNSKNKTISTKLVDSKDYTNRISDIKLKLPKKYTPSGEEKFKITVKGISGTREAFNFGYSHGNDIDPIRGNLRTNGKLVKGDLRLTVSEMHKSSLLLPKRYCAFCVRIVLIEVITAFLYFGFSKKKHYND</sequence>
<keyword evidence="3" id="KW-1185">Reference proteome</keyword>
<feature type="transmembrane region" description="Helical" evidence="1">
    <location>
        <begin position="267"/>
        <end position="283"/>
    </location>
</feature>
<reference evidence="2 3" key="1">
    <citation type="submission" date="2019-04" db="EMBL/GenBank/DDBJ databases">
        <authorList>
            <person name="Embree M."/>
            <person name="Gaffney J.R."/>
        </authorList>
    </citation>
    <scope>NUCLEOTIDE SEQUENCE [LARGE SCALE GENOMIC DNA]</scope>
    <source>
        <strain evidence="2 3">JE7A12</strain>
    </source>
</reference>
<feature type="transmembrane region" description="Helical" evidence="1">
    <location>
        <begin position="453"/>
        <end position="471"/>
    </location>
</feature>
<keyword evidence="1" id="KW-0472">Membrane</keyword>
<feature type="transmembrane region" description="Helical" evidence="1">
    <location>
        <begin position="170"/>
        <end position="187"/>
    </location>
</feature>
<feature type="transmembrane region" description="Helical" evidence="1">
    <location>
        <begin position="245"/>
        <end position="261"/>
    </location>
</feature>
<evidence type="ECO:0000313" key="3">
    <source>
        <dbReference type="Proteomes" id="UP000301475"/>
    </source>
</evidence>
<dbReference type="KEGG" id="ruj:E5Z56_04180"/>
<feature type="transmembrane region" description="Helical" evidence="1">
    <location>
        <begin position="49"/>
        <end position="70"/>
    </location>
</feature>
<dbReference type="OrthoDB" id="2061016at2"/>
<dbReference type="AlphaFoldDB" id="A0A4P8Y0C2"/>
<feature type="transmembrane region" description="Helical" evidence="1">
    <location>
        <begin position="207"/>
        <end position="233"/>
    </location>
</feature>
<feature type="transmembrane region" description="Helical" evidence="1">
    <location>
        <begin position="82"/>
        <end position="103"/>
    </location>
</feature>
<keyword evidence="1" id="KW-1133">Transmembrane helix</keyword>
<dbReference type="RefSeq" id="WP_138156667.1">
    <property type="nucleotide sequence ID" value="NZ_CP039381.1"/>
</dbReference>